<evidence type="ECO:0000256" key="2">
    <source>
        <dbReference type="ARBA" id="ARBA00009870"/>
    </source>
</evidence>
<keyword evidence="8" id="KW-1185">Reference proteome</keyword>
<reference evidence="8" key="1">
    <citation type="submission" date="2016-03" db="EMBL/GenBank/DDBJ databases">
        <authorList>
            <person name="Devillers Hugo."/>
        </authorList>
    </citation>
    <scope>NUCLEOTIDE SEQUENCE [LARGE SCALE GENOMIC DNA]</scope>
</reference>
<dbReference type="Pfam" id="PF04824">
    <property type="entry name" value="Rad21_Rec8"/>
    <property type="match status" value="1"/>
</dbReference>
<evidence type="ECO:0000256" key="1">
    <source>
        <dbReference type="ARBA" id="ARBA00004123"/>
    </source>
</evidence>
<dbReference type="InterPro" id="IPR036390">
    <property type="entry name" value="WH_DNA-bd_sf"/>
</dbReference>
<feature type="domain" description="Rad21/Rec8-like protein C-terminal eukaryotic" evidence="5">
    <location>
        <begin position="531"/>
        <end position="576"/>
    </location>
</feature>
<dbReference type="Pfam" id="PF04825">
    <property type="entry name" value="Rad21_Rec8_N"/>
    <property type="match status" value="1"/>
</dbReference>
<keyword evidence="3" id="KW-0539">Nucleus</keyword>
<accession>A0A1G4J6E3</accession>
<dbReference type="GO" id="GO:0005634">
    <property type="term" value="C:nucleus"/>
    <property type="evidence" value="ECO:0007669"/>
    <property type="project" value="UniProtKB-SubCell"/>
</dbReference>
<feature type="compositionally biased region" description="Basic and acidic residues" evidence="4">
    <location>
        <begin position="258"/>
        <end position="267"/>
    </location>
</feature>
<evidence type="ECO:0000256" key="4">
    <source>
        <dbReference type="SAM" id="MobiDB-lite"/>
    </source>
</evidence>
<evidence type="ECO:0000259" key="5">
    <source>
        <dbReference type="Pfam" id="PF04824"/>
    </source>
</evidence>
<dbReference type="PANTHER" id="PTHR12585">
    <property type="entry name" value="SCC1 / RAD21 FAMILY MEMBER"/>
    <property type="match status" value="1"/>
</dbReference>
<evidence type="ECO:0000256" key="3">
    <source>
        <dbReference type="ARBA" id="ARBA00023242"/>
    </source>
</evidence>
<dbReference type="GO" id="GO:0030892">
    <property type="term" value="C:mitotic cohesin complex"/>
    <property type="evidence" value="ECO:0007669"/>
    <property type="project" value="TreeGrafter"/>
</dbReference>
<dbReference type="PANTHER" id="PTHR12585:SF69">
    <property type="entry name" value="FI11703P"/>
    <property type="match status" value="1"/>
</dbReference>
<dbReference type="InterPro" id="IPR023093">
    <property type="entry name" value="ScpA-like_C"/>
</dbReference>
<dbReference type="InterPro" id="IPR039781">
    <property type="entry name" value="Rad21/Rec8-like"/>
</dbReference>
<dbReference type="GO" id="GO:1990414">
    <property type="term" value="P:replication-born double-strand break repair via sister chromatid exchange"/>
    <property type="evidence" value="ECO:0007669"/>
    <property type="project" value="TreeGrafter"/>
</dbReference>
<feature type="compositionally biased region" description="Basic and acidic residues" evidence="4">
    <location>
        <begin position="285"/>
        <end position="295"/>
    </location>
</feature>
<name>A0A1G4J6E3_9SACH</name>
<evidence type="ECO:0000313" key="8">
    <source>
        <dbReference type="Proteomes" id="UP000189911"/>
    </source>
</evidence>
<dbReference type="InterPro" id="IPR006909">
    <property type="entry name" value="Rad21/Rec8_C_eu"/>
</dbReference>
<dbReference type="EMBL" id="LT598446">
    <property type="protein sequence ID" value="SCU85133.1"/>
    <property type="molecule type" value="Genomic_DNA"/>
</dbReference>
<proteinExistence type="inferred from homology"/>
<dbReference type="GO" id="GO:0007064">
    <property type="term" value="P:mitotic sister chromatid cohesion"/>
    <property type="evidence" value="ECO:0007669"/>
    <property type="project" value="TreeGrafter"/>
</dbReference>
<dbReference type="SUPFAM" id="SSF46785">
    <property type="entry name" value="Winged helix' DNA-binding domain"/>
    <property type="match status" value="1"/>
</dbReference>
<dbReference type="Proteomes" id="UP000189911">
    <property type="component" value="Chromosome C"/>
</dbReference>
<evidence type="ECO:0000259" key="6">
    <source>
        <dbReference type="Pfam" id="PF04825"/>
    </source>
</evidence>
<evidence type="ECO:0000313" key="7">
    <source>
        <dbReference type="EMBL" id="SCU85133.1"/>
    </source>
</evidence>
<protein>
    <submittedName>
        <fullName evidence="7">LANO_0C03422g1_1</fullName>
    </submittedName>
</protein>
<comment type="subcellular location">
    <subcellularLocation>
        <location evidence="1">Nucleus</location>
    </subcellularLocation>
</comment>
<dbReference type="GO" id="GO:0003682">
    <property type="term" value="F:chromatin binding"/>
    <property type="evidence" value="ECO:0007669"/>
    <property type="project" value="TreeGrafter"/>
</dbReference>
<dbReference type="AlphaFoldDB" id="A0A1G4J6E3"/>
<dbReference type="CDD" id="cd21791">
    <property type="entry name" value="Rad21_Rec8_M_ScScc1p-like"/>
    <property type="match status" value="1"/>
</dbReference>
<feature type="region of interest" description="Disordered" evidence="4">
    <location>
        <begin position="248"/>
        <end position="267"/>
    </location>
</feature>
<dbReference type="OrthoDB" id="10071381at2759"/>
<dbReference type="Gene3D" id="1.10.10.580">
    <property type="entry name" value="Structural maintenance of chromosome 1. Chain E"/>
    <property type="match status" value="1"/>
</dbReference>
<feature type="region of interest" description="Disordered" evidence="4">
    <location>
        <begin position="467"/>
        <end position="489"/>
    </location>
</feature>
<feature type="domain" description="Rad21/Rec8-like protein N-terminal" evidence="6">
    <location>
        <begin position="15"/>
        <end position="119"/>
    </location>
</feature>
<feature type="region of interest" description="Disordered" evidence="4">
    <location>
        <begin position="285"/>
        <end position="322"/>
    </location>
</feature>
<comment type="similarity">
    <text evidence="2">Belongs to the rad21 family.</text>
</comment>
<dbReference type="InterPro" id="IPR006910">
    <property type="entry name" value="Rad21_Rec8_N"/>
</dbReference>
<sequence>MVSSSTSRTPTFIQLTTNNGPLAQIWLASNMSHSLSKSVSQHTDIIKSVEEIARIAGCSLDSANVESITLRASGELLHGVVRVYSKKTSLLLNDIKDTLTRMTSLFRSSPHTLTLQLEQTTITNPSQYLLQDAVTEREVLQVPGLEFLNEVSIPRGFMDHERSMERHVQGAAPWDSSIEVGRNVRTNNELGYNHSSVLDLDFDIDDTETKAVGEGTNTTINKSTQTTGSALIQEDDFPADDQFDWDLGIRDQSVNPGSDHESDRSMELGRRVAMDESQQDHTEFDFDLGLGKDPEDAAVGAGAQDEEMPDPVSSPPLPEQHEVDLSRLRKLTTDSDTELRDELVKVSQLGPDSHIIVQQYDVPHLQAKPNKRLWTQIADKVDYLPESILNNLLAYKRIKKPRTATEISQVIEEEPQLDVSLGFDDDLVTSLDNDHDIREEVELADPWEHDEDHNLELEAEIANGTSASIDMDGNSSLETESGSQQKPSTNVRLVTGEYISRGTTEMAAELKTQFLDVDPIPFSRCLESRTNASQLTDGPTKKQASKTFFELLSLANMDCIDLNQEANFGDIEIKSRASLYSKFIVA</sequence>
<gene>
    <name evidence="7" type="ORF">LANO_0C03422G</name>
</gene>
<organism evidence="7 8">
    <name type="scientific">Lachancea nothofagi CBS 11611</name>
    <dbReference type="NCBI Taxonomy" id="1266666"/>
    <lineage>
        <taxon>Eukaryota</taxon>
        <taxon>Fungi</taxon>
        <taxon>Dikarya</taxon>
        <taxon>Ascomycota</taxon>
        <taxon>Saccharomycotina</taxon>
        <taxon>Saccharomycetes</taxon>
        <taxon>Saccharomycetales</taxon>
        <taxon>Saccharomycetaceae</taxon>
        <taxon>Lachancea</taxon>
    </lineage>
</organism>